<gene>
    <name evidence="10" type="ORF">GCM10010492_00170</name>
</gene>
<feature type="compositionally biased region" description="Low complexity" evidence="8">
    <location>
        <begin position="11"/>
        <end position="21"/>
    </location>
</feature>
<dbReference type="Gene3D" id="1.10.3720.10">
    <property type="entry name" value="MetI-like"/>
    <property type="match status" value="1"/>
</dbReference>
<dbReference type="PROSITE" id="PS50928">
    <property type="entry name" value="ABC_TM1"/>
    <property type="match status" value="1"/>
</dbReference>
<dbReference type="SUPFAM" id="SSF161098">
    <property type="entry name" value="MetI-like"/>
    <property type="match status" value="1"/>
</dbReference>
<evidence type="ECO:0000259" key="9">
    <source>
        <dbReference type="PROSITE" id="PS50928"/>
    </source>
</evidence>
<evidence type="ECO:0000256" key="6">
    <source>
        <dbReference type="ARBA" id="ARBA00023136"/>
    </source>
</evidence>
<evidence type="ECO:0000256" key="7">
    <source>
        <dbReference type="RuleBase" id="RU363032"/>
    </source>
</evidence>
<dbReference type="RefSeq" id="WP_343931439.1">
    <property type="nucleotide sequence ID" value="NZ_BAAABU010000001.1"/>
</dbReference>
<feature type="region of interest" description="Disordered" evidence="8">
    <location>
        <begin position="1"/>
        <end position="27"/>
    </location>
</feature>
<feature type="transmembrane region" description="Helical" evidence="7">
    <location>
        <begin position="248"/>
        <end position="268"/>
    </location>
</feature>
<name>A0ABP3CIN5_9PSEU</name>
<keyword evidence="6 7" id="KW-0472">Membrane</keyword>
<feature type="transmembrane region" description="Helical" evidence="7">
    <location>
        <begin position="94"/>
        <end position="116"/>
    </location>
</feature>
<accession>A0ABP3CIN5</accession>
<dbReference type="Pfam" id="PF00528">
    <property type="entry name" value="BPD_transp_1"/>
    <property type="match status" value="1"/>
</dbReference>
<dbReference type="CDD" id="cd06261">
    <property type="entry name" value="TM_PBP2"/>
    <property type="match status" value="1"/>
</dbReference>
<organism evidence="10 11">
    <name type="scientific">Saccharothrix mutabilis subsp. mutabilis</name>
    <dbReference type="NCBI Taxonomy" id="66855"/>
    <lineage>
        <taxon>Bacteria</taxon>
        <taxon>Bacillati</taxon>
        <taxon>Actinomycetota</taxon>
        <taxon>Actinomycetes</taxon>
        <taxon>Pseudonocardiales</taxon>
        <taxon>Pseudonocardiaceae</taxon>
        <taxon>Saccharothrix</taxon>
    </lineage>
</organism>
<feature type="transmembrane region" description="Helical" evidence="7">
    <location>
        <begin position="32"/>
        <end position="51"/>
    </location>
</feature>
<keyword evidence="2 7" id="KW-0813">Transport</keyword>
<evidence type="ECO:0000256" key="5">
    <source>
        <dbReference type="ARBA" id="ARBA00022989"/>
    </source>
</evidence>
<evidence type="ECO:0000313" key="11">
    <source>
        <dbReference type="Proteomes" id="UP001500416"/>
    </source>
</evidence>
<dbReference type="InterPro" id="IPR035906">
    <property type="entry name" value="MetI-like_sf"/>
</dbReference>
<dbReference type="PANTHER" id="PTHR30151">
    <property type="entry name" value="ALKANE SULFONATE ABC TRANSPORTER-RELATED, MEMBRANE SUBUNIT"/>
    <property type="match status" value="1"/>
</dbReference>
<dbReference type="Proteomes" id="UP001500416">
    <property type="component" value="Unassembled WGS sequence"/>
</dbReference>
<sequence length="281" mass="29894">MTRTLAPPTRRAPVVRSAPTAPRRRRLRPGKAIPYGRAVGPLLVIAVWSVASASGWLDPRLLSAPWTVVETGAELVANGKLPDSVLTSLRRAGLGFLLGAVVGTALAVAAGLSRVGEALIDGTVQVKRAIPSLGLIPLLILWLGIGESFKVIVIAIGVAVTLYIQTHASLTGIDQRYVELAEVVGLSRGQFVRKVVFPGALPGFFVGLRLGVTGSWLFLIVLEQINATSGIGYLMFQAQNYGQSDVIVVGLVVYGLFGFVSDALLRLVERRVLAWRRTLGG</sequence>
<protein>
    <submittedName>
        <fullName evidence="10">ABC transporter permease</fullName>
    </submittedName>
</protein>
<evidence type="ECO:0000256" key="8">
    <source>
        <dbReference type="SAM" id="MobiDB-lite"/>
    </source>
</evidence>
<evidence type="ECO:0000256" key="2">
    <source>
        <dbReference type="ARBA" id="ARBA00022448"/>
    </source>
</evidence>
<evidence type="ECO:0000313" key="10">
    <source>
        <dbReference type="EMBL" id="GAA0206744.1"/>
    </source>
</evidence>
<dbReference type="EMBL" id="BAAABU010000001">
    <property type="protein sequence ID" value="GAA0206744.1"/>
    <property type="molecule type" value="Genomic_DNA"/>
</dbReference>
<dbReference type="InterPro" id="IPR000515">
    <property type="entry name" value="MetI-like"/>
</dbReference>
<comment type="caution">
    <text evidence="10">The sequence shown here is derived from an EMBL/GenBank/DDBJ whole genome shotgun (WGS) entry which is preliminary data.</text>
</comment>
<keyword evidence="4 7" id="KW-0812">Transmembrane</keyword>
<proteinExistence type="inferred from homology"/>
<comment type="subcellular location">
    <subcellularLocation>
        <location evidence="1 7">Cell membrane</location>
        <topology evidence="1 7">Multi-pass membrane protein</topology>
    </subcellularLocation>
</comment>
<feature type="transmembrane region" description="Helical" evidence="7">
    <location>
        <begin position="128"/>
        <end position="145"/>
    </location>
</feature>
<evidence type="ECO:0000256" key="3">
    <source>
        <dbReference type="ARBA" id="ARBA00022475"/>
    </source>
</evidence>
<evidence type="ECO:0000256" key="4">
    <source>
        <dbReference type="ARBA" id="ARBA00022692"/>
    </source>
</evidence>
<reference evidence="11" key="1">
    <citation type="journal article" date="2019" name="Int. J. Syst. Evol. Microbiol.">
        <title>The Global Catalogue of Microorganisms (GCM) 10K type strain sequencing project: providing services to taxonomists for standard genome sequencing and annotation.</title>
        <authorList>
            <consortium name="The Broad Institute Genomics Platform"/>
            <consortium name="The Broad Institute Genome Sequencing Center for Infectious Disease"/>
            <person name="Wu L."/>
            <person name="Ma J."/>
        </authorList>
    </citation>
    <scope>NUCLEOTIDE SEQUENCE [LARGE SCALE GENOMIC DNA]</scope>
    <source>
        <strain evidence="11">JCM 3380</strain>
    </source>
</reference>
<dbReference type="PANTHER" id="PTHR30151:SF38">
    <property type="entry name" value="ALIPHATIC SULFONATES TRANSPORT PERMEASE PROTEIN SSUC-RELATED"/>
    <property type="match status" value="1"/>
</dbReference>
<keyword evidence="11" id="KW-1185">Reference proteome</keyword>
<evidence type="ECO:0000256" key="1">
    <source>
        <dbReference type="ARBA" id="ARBA00004651"/>
    </source>
</evidence>
<keyword evidence="3" id="KW-1003">Cell membrane</keyword>
<feature type="transmembrane region" description="Helical" evidence="7">
    <location>
        <begin position="151"/>
        <end position="170"/>
    </location>
</feature>
<feature type="domain" description="ABC transmembrane type-1" evidence="9">
    <location>
        <begin position="85"/>
        <end position="265"/>
    </location>
</feature>
<feature type="transmembrane region" description="Helical" evidence="7">
    <location>
        <begin position="216"/>
        <end position="236"/>
    </location>
</feature>
<comment type="similarity">
    <text evidence="7">Belongs to the binding-protein-dependent transport system permease family.</text>
</comment>
<keyword evidence="5 7" id="KW-1133">Transmembrane helix</keyword>